<evidence type="ECO:0000313" key="1">
    <source>
        <dbReference type="EMBL" id="RFM32217.1"/>
    </source>
</evidence>
<reference evidence="1 2" key="1">
    <citation type="submission" date="2018-08" db="EMBL/GenBank/DDBJ databases">
        <title>Chitinophaga sp. K20C18050901, a novel bacterium isolated from forest soil.</title>
        <authorList>
            <person name="Wang C."/>
        </authorList>
    </citation>
    <scope>NUCLEOTIDE SEQUENCE [LARGE SCALE GENOMIC DNA]</scope>
    <source>
        <strain evidence="1 2">K20C18050901</strain>
    </source>
</reference>
<dbReference type="Pfam" id="PF19268">
    <property type="entry name" value="CIS_TMP"/>
    <property type="match status" value="1"/>
</dbReference>
<proteinExistence type="predicted"/>
<name>A0A3E1NWA8_9BACT</name>
<dbReference type="RefSeq" id="WP_116856302.1">
    <property type="nucleotide sequence ID" value="NZ_QTJV01000010.1"/>
</dbReference>
<evidence type="ECO:0000313" key="2">
    <source>
        <dbReference type="Proteomes" id="UP000261174"/>
    </source>
</evidence>
<sequence length="483" mass="53950">MAAEQHHMIRRQVLALKLPKSAPAFEWQHEMSRYYHHHLVPLLEKACNEICGEEEVIQLDTVTIDLGMLRMKDMKAGKCEALIYALLLEQLRKHIPAALRISASAGNTIRLSVARQWLFYMQKGYLPWNTLKADQTWFNYVLEAFATDFGMVTLLREQLIHNPVVLQRVITDHPTSFLIQLIEILTATSQPGLLAVFHELAILSAISKSENPGPLLSSSPGIPPALYRQLWQVALKMAAGKTGKGLSASEVAIACLQQFVPLTTITVNAISEEIIPSLPVCLPLISELKTVPATAAGEIKPGEYSISLDGEDDAIPADGIFLINAGLVLLNPFLATFFKKLGLLKNNAFKDPAAHEKALYLLHYLATGETETPEHALVVPKLLCAWPLGKNLAQETVLTSEECEEADALLEAVIEHWDKLQRTSADALRGGFLQRNGKIFTLNEQTFIQVEQQALDILLDYLPWNISHIRLPWMKTILRVEWR</sequence>
<accession>A0A3E1NWA8</accession>
<keyword evidence="2" id="KW-1185">Reference proteome</keyword>
<protein>
    <submittedName>
        <fullName evidence="1">Uncharacterized protein</fullName>
    </submittedName>
</protein>
<dbReference type="AlphaFoldDB" id="A0A3E1NWA8"/>
<dbReference type="EMBL" id="QTJV01000010">
    <property type="protein sequence ID" value="RFM32217.1"/>
    <property type="molecule type" value="Genomic_DNA"/>
</dbReference>
<dbReference type="InterPro" id="IPR045538">
    <property type="entry name" value="CIS_TMP"/>
</dbReference>
<organism evidence="1 2">
    <name type="scientific">Chitinophaga silvisoli</name>
    <dbReference type="NCBI Taxonomy" id="2291814"/>
    <lineage>
        <taxon>Bacteria</taxon>
        <taxon>Pseudomonadati</taxon>
        <taxon>Bacteroidota</taxon>
        <taxon>Chitinophagia</taxon>
        <taxon>Chitinophagales</taxon>
        <taxon>Chitinophagaceae</taxon>
        <taxon>Chitinophaga</taxon>
    </lineage>
</organism>
<dbReference type="Proteomes" id="UP000261174">
    <property type="component" value="Unassembled WGS sequence"/>
</dbReference>
<comment type="caution">
    <text evidence="1">The sequence shown here is derived from an EMBL/GenBank/DDBJ whole genome shotgun (WGS) entry which is preliminary data.</text>
</comment>
<gene>
    <name evidence="1" type="ORF">DXN04_25915</name>
</gene>
<dbReference type="OrthoDB" id="1488184at2"/>